<comment type="caution">
    <text evidence="1">The sequence shown here is derived from an EMBL/GenBank/DDBJ whole genome shotgun (WGS) entry which is preliminary data.</text>
</comment>
<gene>
    <name evidence="1" type="ORF">LshimejAT787_1101980</name>
</gene>
<name>A0A9P3PV72_LYOSH</name>
<keyword evidence="2" id="KW-1185">Reference proteome</keyword>
<dbReference type="Proteomes" id="UP001063166">
    <property type="component" value="Unassembled WGS sequence"/>
</dbReference>
<dbReference type="AlphaFoldDB" id="A0A9P3PV72"/>
<dbReference type="OrthoDB" id="3354387at2759"/>
<reference evidence="1" key="1">
    <citation type="submission" date="2022-07" db="EMBL/GenBank/DDBJ databases">
        <title>The genome of Lyophyllum shimeji provides insight into the initial evolution of ectomycorrhizal fungal genome.</title>
        <authorList>
            <person name="Kobayashi Y."/>
            <person name="Shibata T."/>
            <person name="Hirakawa H."/>
            <person name="Shigenobu S."/>
            <person name="Nishiyama T."/>
            <person name="Yamada A."/>
            <person name="Hasebe M."/>
            <person name="Kawaguchi M."/>
        </authorList>
    </citation>
    <scope>NUCLEOTIDE SEQUENCE</scope>
    <source>
        <strain evidence="1">AT787</strain>
    </source>
</reference>
<accession>A0A9P3PV72</accession>
<proteinExistence type="predicted"/>
<dbReference type="EMBL" id="BRPK01000011">
    <property type="protein sequence ID" value="GLB42183.1"/>
    <property type="molecule type" value="Genomic_DNA"/>
</dbReference>
<evidence type="ECO:0000313" key="1">
    <source>
        <dbReference type="EMBL" id="GLB42183.1"/>
    </source>
</evidence>
<protein>
    <submittedName>
        <fullName evidence="1">Uncharacterized protein</fullName>
    </submittedName>
</protein>
<organism evidence="1 2">
    <name type="scientific">Lyophyllum shimeji</name>
    <name type="common">Hon-shimeji</name>
    <name type="synonym">Tricholoma shimeji</name>
    <dbReference type="NCBI Taxonomy" id="47721"/>
    <lineage>
        <taxon>Eukaryota</taxon>
        <taxon>Fungi</taxon>
        <taxon>Dikarya</taxon>
        <taxon>Basidiomycota</taxon>
        <taxon>Agaricomycotina</taxon>
        <taxon>Agaricomycetes</taxon>
        <taxon>Agaricomycetidae</taxon>
        <taxon>Agaricales</taxon>
        <taxon>Tricholomatineae</taxon>
        <taxon>Lyophyllaceae</taxon>
        <taxon>Lyophyllum</taxon>
    </lineage>
</organism>
<sequence length="214" mass="24683">MREEIMEKWLFPDLKHTGHFAEGTTYMIAFDMEPSASGDITLKQYYVPPHPPTFADEVVHDRLRYHETRKDSAEDLFAFPENDSFFTRLFPYVKSEESGIVLENNIQGVDQEGRVGREGVRMMYYHESFIYFFLDHFSKNDPETAKATERFSRTSGRPVRKAGCQSIYLAHANQHRALDKRNGIHTMVSFGTKPSGSYELLQSRAICPREGCPV</sequence>
<evidence type="ECO:0000313" key="2">
    <source>
        <dbReference type="Proteomes" id="UP001063166"/>
    </source>
</evidence>